<accession>A0A813GFW1</accession>
<feature type="domain" description="STT3/PglB/AglB core" evidence="19">
    <location>
        <begin position="667"/>
        <end position="722"/>
    </location>
</feature>
<evidence type="ECO:0000256" key="17">
    <source>
        <dbReference type="SAM" id="Phobius"/>
    </source>
</evidence>
<comment type="caution">
    <text evidence="20">The sequence shown here is derived from an EMBL/GenBank/DDBJ whole genome shotgun (WGS) entry which is preliminary data.</text>
</comment>
<evidence type="ECO:0000256" key="6">
    <source>
        <dbReference type="ARBA" id="ARBA00012605"/>
    </source>
</evidence>
<sequence>MTFLPSAVSLPLRLLFIAGLIAVQGFLFLYFLYAAYDIRLHPIREFGHLIHEFDPWFNYRATEYLAEHGLYKFLHWYDYESWYPIGRPIGTTIFPGMQMTAVAIWEGMKSLPTTVVATPSFLMAIRPWVKYFRNAGVMFLPVIKNTIAISPMSVNDICCMMPPWFGSLASFFTGLMTYEISRSVNASLMATGIMAIIPAHLMRSVGGEFDNEAVAMTAICMTFWLWMVSVRSPKHWPVGILTGFSYIYMVAVWGGYIFVLNMIGLHAVILVLLGRFNTGVHLAYTLFFVIGTAGAVQVPVVGWQPLRSVEQMGPLLVFCGYQVLAFCDQQRRKRKMGAFEFAKFRIQMIIVLGVALVGVAVVLYPTGWFGPMSSRIRGLFVKHTKTGNPLVDSVAEHQPASAGMYSTYLNLPLEYVVFGGVVSAWKRNNGFYFLCLYGYIAHHFSGKMSRLVLICAPIVSVACALWCGFLLDHLLQPFLLVLGKKGYTEPVEATPISGKATPNSGKAAPSSGKAAPNSCKATPSSGKKAAKPSSSDTADWTLEEWEEDRRPGGAMHLIRVMQGEMLSAWPESTLSAYRETRKKLDSHPALLLGRCLLSLVLILYVLTFSSIRTRVPAFMQHCDMVARSLSNPKVVYKVRQRNGQETLVDDYLKGYQWIDQNTPKDARVMAWWDYGYQITGIAKRTSIADGNTWNHEHIATLGRTLTSSEKRAHNAIRHMADYVLVWAGGGGDDLGKSPHLARIGNSVFPDHCGDNDPKCNKFGFNADRSPTPMMANSLLYKLCKHNLKGVAVNEKLFKEVHTTKNGLMRIYKVMNMSQESKDWVADPKNRICDAPGSWYCVGQYPPALNKLIAQRKNFAQLEDFNRGTPGGKSAYTRMIEKESGRGSDL</sequence>
<dbReference type="OrthoDB" id="10261066at2759"/>
<feature type="transmembrane region" description="Helical" evidence="17">
    <location>
        <begin position="591"/>
        <end position="611"/>
    </location>
</feature>
<dbReference type="InterPro" id="IPR048999">
    <property type="entry name" value="STT3-PglB_core"/>
</dbReference>
<evidence type="ECO:0000256" key="4">
    <source>
        <dbReference type="ARBA" id="ARBA00004922"/>
    </source>
</evidence>
<dbReference type="InterPro" id="IPR048307">
    <property type="entry name" value="STT3_N"/>
</dbReference>
<comment type="catalytic activity">
    <reaction evidence="15">
        <text>a di-trans,poly-cis-dolichyl diphosphooligosaccharide + L-asparaginyl-[protein] = N(4)-(oligosaccharide-(1-&gt;4)-N-acetyl-beta-D-glucosaminyl-(1-&gt;4)-N-acetyl-beta-D-glucosaminyl)-L-asparaginyl-[protein] + a di-trans,poly-cis-dolichyl diphosphate + H(+)</text>
        <dbReference type="Rhea" id="RHEA:22980"/>
        <dbReference type="Rhea" id="RHEA-COMP:12804"/>
        <dbReference type="Rhea" id="RHEA-COMP:12805"/>
        <dbReference type="Rhea" id="RHEA-COMP:19506"/>
        <dbReference type="Rhea" id="RHEA-COMP:19509"/>
        <dbReference type="ChEBI" id="CHEBI:15378"/>
        <dbReference type="ChEBI" id="CHEBI:50347"/>
        <dbReference type="ChEBI" id="CHEBI:57497"/>
        <dbReference type="ChEBI" id="CHEBI:57570"/>
        <dbReference type="ChEBI" id="CHEBI:132529"/>
        <dbReference type="EC" id="2.4.99.18"/>
    </reaction>
</comment>
<dbReference type="GO" id="GO:0016020">
    <property type="term" value="C:membrane"/>
    <property type="evidence" value="ECO:0007669"/>
    <property type="project" value="InterPro"/>
</dbReference>
<name>A0A813GFW1_POLGL</name>
<evidence type="ECO:0000256" key="2">
    <source>
        <dbReference type="ARBA" id="ARBA00001946"/>
    </source>
</evidence>
<feature type="transmembrane region" description="Helical" evidence="17">
    <location>
        <begin position="309"/>
        <end position="327"/>
    </location>
</feature>
<dbReference type="EC" id="2.4.99.18" evidence="6"/>
<proteinExistence type="inferred from homology"/>
<dbReference type="EMBL" id="CAJNNV010028579">
    <property type="protein sequence ID" value="CAE8625108.1"/>
    <property type="molecule type" value="Genomic_DNA"/>
</dbReference>
<evidence type="ECO:0000313" key="20">
    <source>
        <dbReference type="EMBL" id="CAE8625108.1"/>
    </source>
</evidence>
<evidence type="ECO:0000256" key="13">
    <source>
        <dbReference type="ARBA" id="ARBA00023136"/>
    </source>
</evidence>
<dbReference type="OMA" id="TKELWSP"/>
<keyword evidence="14" id="KW-0464">Manganese</keyword>
<evidence type="ECO:0000259" key="18">
    <source>
        <dbReference type="Pfam" id="PF02516"/>
    </source>
</evidence>
<evidence type="ECO:0000256" key="7">
    <source>
        <dbReference type="ARBA" id="ARBA00022676"/>
    </source>
</evidence>
<feature type="domain" description="Oligosaccharyl transferase STT3 N-terminal" evidence="18">
    <location>
        <begin position="146"/>
        <end position="460"/>
    </location>
</feature>
<feature type="transmembrane region" description="Helical" evidence="17">
    <location>
        <begin position="213"/>
        <end position="230"/>
    </location>
</feature>
<evidence type="ECO:0000256" key="16">
    <source>
        <dbReference type="SAM" id="MobiDB-lite"/>
    </source>
</evidence>
<comment type="subcellular location">
    <subcellularLocation>
        <location evidence="3">Endomembrane system</location>
        <topology evidence="3">Multi-pass membrane protein</topology>
    </subcellularLocation>
</comment>
<evidence type="ECO:0000256" key="14">
    <source>
        <dbReference type="ARBA" id="ARBA00023211"/>
    </source>
</evidence>
<comment type="similarity">
    <text evidence="5">Belongs to the STT3 family.</text>
</comment>
<evidence type="ECO:0000256" key="12">
    <source>
        <dbReference type="ARBA" id="ARBA00022989"/>
    </source>
</evidence>
<keyword evidence="12 17" id="KW-1133">Transmembrane helix</keyword>
<feature type="transmembrane region" description="Helical" evidence="17">
    <location>
        <begin position="282"/>
        <end position="303"/>
    </location>
</feature>
<dbReference type="PANTHER" id="PTHR13872:SF1">
    <property type="entry name" value="DOLICHYL-DIPHOSPHOOLIGOSACCHARIDE--PROTEIN GLYCOSYLTRANSFERASE SUBUNIT STT3B"/>
    <property type="match status" value="1"/>
</dbReference>
<dbReference type="GO" id="GO:0004579">
    <property type="term" value="F:dolichyl-diphosphooligosaccharide-protein glycotransferase activity"/>
    <property type="evidence" value="ECO:0007669"/>
    <property type="project" value="UniProtKB-EC"/>
</dbReference>
<dbReference type="InterPro" id="IPR003674">
    <property type="entry name" value="Oligo_trans_STT3"/>
</dbReference>
<comment type="cofactor">
    <cofactor evidence="1">
        <name>Mn(2+)</name>
        <dbReference type="ChEBI" id="CHEBI:29035"/>
    </cofactor>
</comment>
<organism evidence="20 21">
    <name type="scientific">Polarella glacialis</name>
    <name type="common">Dinoflagellate</name>
    <dbReference type="NCBI Taxonomy" id="89957"/>
    <lineage>
        <taxon>Eukaryota</taxon>
        <taxon>Sar</taxon>
        <taxon>Alveolata</taxon>
        <taxon>Dinophyceae</taxon>
        <taxon>Suessiales</taxon>
        <taxon>Suessiaceae</taxon>
        <taxon>Polarella</taxon>
    </lineage>
</organism>
<comment type="pathway">
    <text evidence="4">Protein modification; protein glycosylation.</text>
</comment>
<keyword evidence="10" id="KW-0479">Metal-binding</keyword>
<keyword evidence="7" id="KW-0328">Glycosyltransferase</keyword>
<comment type="cofactor">
    <cofactor evidence="2">
        <name>Mg(2+)</name>
        <dbReference type="ChEBI" id="CHEBI:18420"/>
    </cofactor>
</comment>
<evidence type="ECO:0000256" key="11">
    <source>
        <dbReference type="ARBA" id="ARBA00022842"/>
    </source>
</evidence>
<feature type="transmembrane region" description="Helical" evidence="17">
    <location>
        <begin position="12"/>
        <end position="36"/>
    </location>
</feature>
<keyword evidence="13 17" id="KW-0472">Membrane</keyword>
<evidence type="ECO:0000256" key="9">
    <source>
        <dbReference type="ARBA" id="ARBA00022692"/>
    </source>
</evidence>
<dbReference type="GO" id="GO:0046872">
    <property type="term" value="F:metal ion binding"/>
    <property type="evidence" value="ECO:0007669"/>
    <property type="project" value="UniProtKB-KW"/>
</dbReference>
<dbReference type="Proteomes" id="UP000654075">
    <property type="component" value="Unassembled WGS sequence"/>
</dbReference>
<evidence type="ECO:0000256" key="8">
    <source>
        <dbReference type="ARBA" id="ARBA00022679"/>
    </source>
</evidence>
<dbReference type="GO" id="GO:0012505">
    <property type="term" value="C:endomembrane system"/>
    <property type="evidence" value="ECO:0007669"/>
    <property type="project" value="UniProtKB-SubCell"/>
</dbReference>
<dbReference type="Pfam" id="PF02516">
    <property type="entry name" value="STT3"/>
    <property type="match status" value="2"/>
</dbReference>
<evidence type="ECO:0000259" key="19">
    <source>
        <dbReference type="Pfam" id="PF21436"/>
    </source>
</evidence>
<evidence type="ECO:0000256" key="5">
    <source>
        <dbReference type="ARBA" id="ARBA00010810"/>
    </source>
</evidence>
<dbReference type="AlphaFoldDB" id="A0A813GFW1"/>
<keyword evidence="11" id="KW-0460">Magnesium</keyword>
<evidence type="ECO:0000313" key="21">
    <source>
        <dbReference type="Proteomes" id="UP000654075"/>
    </source>
</evidence>
<feature type="compositionally biased region" description="Low complexity" evidence="16">
    <location>
        <begin position="503"/>
        <end position="535"/>
    </location>
</feature>
<keyword evidence="8" id="KW-0808">Transferase</keyword>
<keyword evidence="21" id="KW-1185">Reference proteome</keyword>
<evidence type="ECO:0000256" key="10">
    <source>
        <dbReference type="ARBA" id="ARBA00022723"/>
    </source>
</evidence>
<feature type="region of interest" description="Disordered" evidence="16">
    <location>
        <begin position="493"/>
        <end position="539"/>
    </location>
</feature>
<feature type="domain" description="Oligosaccharyl transferase STT3 N-terminal" evidence="18">
    <location>
        <begin position="40"/>
        <end position="131"/>
    </location>
</feature>
<dbReference type="Gene3D" id="3.40.50.12610">
    <property type="match status" value="1"/>
</dbReference>
<dbReference type="Pfam" id="PF21436">
    <property type="entry name" value="STT3-PglB_core"/>
    <property type="match status" value="1"/>
</dbReference>
<gene>
    <name evidence="20" type="ORF">PGLA1383_LOCUS42142</name>
</gene>
<reference evidence="20" key="1">
    <citation type="submission" date="2021-02" db="EMBL/GenBank/DDBJ databases">
        <authorList>
            <person name="Dougan E. K."/>
            <person name="Rhodes N."/>
            <person name="Thang M."/>
            <person name="Chan C."/>
        </authorList>
    </citation>
    <scope>NUCLEOTIDE SEQUENCE</scope>
</reference>
<evidence type="ECO:0000256" key="15">
    <source>
        <dbReference type="ARBA" id="ARBA00048829"/>
    </source>
</evidence>
<evidence type="ECO:0000256" key="1">
    <source>
        <dbReference type="ARBA" id="ARBA00001936"/>
    </source>
</evidence>
<dbReference type="UniPathway" id="UPA00378"/>
<feature type="transmembrane region" description="Helical" evidence="17">
    <location>
        <begin position="451"/>
        <end position="471"/>
    </location>
</feature>
<protein>
    <recommendedName>
        <fullName evidence="6">dolichyl-diphosphooligosaccharide--protein glycotransferase</fullName>
        <ecNumber evidence="6">2.4.99.18</ecNumber>
    </recommendedName>
</protein>
<feature type="transmembrane region" description="Helical" evidence="17">
    <location>
        <begin position="348"/>
        <end position="369"/>
    </location>
</feature>
<evidence type="ECO:0000256" key="3">
    <source>
        <dbReference type="ARBA" id="ARBA00004127"/>
    </source>
</evidence>
<feature type="transmembrane region" description="Helical" evidence="17">
    <location>
        <begin position="250"/>
        <end position="273"/>
    </location>
</feature>
<keyword evidence="9 17" id="KW-0812">Transmembrane</keyword>
<dbReference type="PANTHER" id="PTHR13872">
    <property type="entry name" value="DOLICHYL-DIPHOSPHOOLIGOSACCHARIDE--PROTEIN GLYCOSYLTRANSFERASE SUBUNIT"/>
    <property type="match status" value="1"/>
</dbReference>